<sequence length="350" mass="34288">MDGVTWPTGGGLLPATRIPGGELAAVAAAADYAVLPVGAVEWHGPHLPLGTDLILAEGFAAEAGGAGGLAAEAGGAGGLAAEAGGAGGSAAEAGGASVPAAEAGGASVPAAEAGGGSGAVGPRGVLFPAVPYAACPGQTRPWPGTVSIRPEIAVGYLADVIEGIVAAGFPRLLIVNGHDANMSTVRAAMEWVSGRRTASLLLVNWFQLVTPAETTELYGPLTARGHGGAYETSGVLGFDPGAVRLDAVTDLPPKPKLPVGHPYVLVESRPDPWQGWSGHISLASEAAGRQVRATAGARLREIVAAWVAAPPPAPPTADPLPTPADPAPTAGDPPAGPAPTAADGATGAER</sequence>
<keyword evidence="8" id="KW-1185">Reference proteome</keyword>
<dbReference type="Pfam" id="PF02633">
    <property type="entry name" value="Creatininase"/>
    <property type="match status" value="1"/>
</dbReference>
<dbReference type="Proteomes" id="UP000198226">
    <property type="component" value="Chromosome I"/>
</dbReference>
<dbReference type="InterPro" id="IPR024087">
    <property type="entry name" value="Creatininase-like_sf"/>
</dbReference>
<comment type="cofactor">
    <cofactor evidence="1">
        <name>Zn(2+)</name>
        <dbReference type="ChEBI" id="CHEBI:29105"/>
    </cofactor>
</comment>
<accession>A0A1C5KDG9</accession>
<evidence type="ECO:0000256" key="5">
    <source>
        <dbReference type="ARBA" id="ARBA00024029"/>
    </source>
</evidence>
<evidence type="ECO:0000256" key="3">
    <source>
        <dbReference type="ARBA" id="ARBA00022801"/>
    </source>
</evidence>
<evidence type="ECO:0000256" key="6">
    <source>
        <dbReference type="SAM" id="MobiDB-lite"/>
    </source>
</evidence>
<dbReference type="GO" id="GO:0009231">
    <property type="term" value="P:riboflavin biosynthetic process"/>
    <property type="evidence" value="ECO:0007669"/>
    <property type="project" value="TreeGrafter"/>
</dbReference>
<dbReference type="GO" id="GO:0046872">
    <property type="term" value="F:metal ion binding"/>
    <property type="evidence" value="ECO:0007669"/>
    <property type="project" value="UniProtKB-KW"/>
</dbReference>
<feature type="compositionally biased region" description="Pro residues" evidence="6">
    <location>
        <begin position="309"/>
        <end position="326"/>
    </location>
</feature>
<keyword evidence="4" id="KW-0862">Zinc</keyword>
<evidence type="ECO:0000256" key="2">
    <source>
        <dbReference type="ARBA" id="ARBA00022723"/>
    </source>
</evidence>
<dbReference type="GO" id="GO:0016811">
    <property type="term" value="F:hydrolase activity, acting on carbon-nitrogen (but not peptide) bonds, in linear amides"/>
    <property type="evidence" value="ECO:0007669"/>
    <property type="project" value="TreeGrafter"/>
</dbReference>
<dbReference type="SUPFAM" id="SSF102215">
    <property type="entry name" value="Creatininase"/>
    <property type="match status" value="2"/>
</dbReference>
<dbReference type="EMBL" id="LT607752">
    <property type="protein sequence ID" value="SCG80780.1"/>
    <property type="molecule type" value="Genomic_DNA"/>
</dbReference>
<dbReference type="Gene3D" id="3.40.50.10310">
    <property type="entry name" value="Creatininase"/>
    <property type="match status" value="1"/>
</dbReference>
<reference evidence="8" key="1">
    <citation type="submission" date="2016-06" db="EMBL/GenBank/DDBJ databases">
        <authorList>
            <person name="Varghese N."/>
            <person name="Submissions Spin"/>
        </authorList>
    </citation>
    <scope>NUCLEOTIDE SEQUENCE [LARGE SCALE GENOMIC DNA]</scope>
    <source>
        <strain evidence="8">DSM 44983</strain>
    </source>
</reference>
<evidence type="ECO:0000313" key="7">
    <source>
        <dbReference type="EMBL" id="SCG80780.1"/>
    </source>
</evidence>
<feature type="compositionally biased region" description="Low complexity" evidence="6">
    <location>
        <begin position="327"/>
        <end position="350"/>
    </location>
</feature>
<feature type="region of interest" description="Disordered" evidence="6">
    <location>
        <begin position="309"/>
        <end position="350"/>
    </location>
</feature>
<name>A0A1C5KDG9_9ACTN</name>
<protein>
    <submittedName>
        <fullName evidence="7">Creatinine amidohydrolase</fullName>
    </submittedName>
</protein>
<proteinExistence type="inferred from homology"/>
<organism evidence="7 8">
    <name type="scientific">Micromonospora rifamycinica</name>
    <dbReference type="NCBI Taxonomy" id="291594"/>
    <lineage>
        <taxon>Bacteria</taxon>
        <taxon>Bacillati</taxon>
        <taxon>Actinomycetota</taxon>
        <taxon>Actinomycetes</taxon>
        <taxon>Micromonosporales</taxon>
        <taxon>Micromonosporaceae</taxon>
        <taxon>Micromonospora</taxon>
    </lineage>
</organism>
<dbReference type="PANTHER" id="PTHR35005:SF1">
    <property type="entry name" value="2-AMINO-5-FORMYLAMINO-6-RIBOSYLAMINOPYRIMIDIN-4(3H)-ONE 5'-MONOPHOSPHATE DEFORMYLASE"/>
    <property type="match status" value="1"/>
</dbReference>
<evidence type="ECO:0000256" key="1">
    <source>
        <dbReference type="ARBA" id="ARBA00001947"/>
    </source>
</evidence>
<keyword evidence="3 7" id="KW-0378">Hydrolase</keyword>
<dbReference type="InterPro" id="IPR003785">
    <property type="entry name" value="Creatininase/forma_Hydrolase"/>
</dbReference>
<dbReference type="AlphaFoldDB" id="A0A1C5KDG9"/>
<comment type="similarity">
    <text evidence="5">Belongs to the creatininase superfamily.</text>
</comment>
<gene>
    <name evidence="7" type="ORF">GA0070623_5205</name>
</gene>
<dbReference type="PANTHER" id="PTHR35005">
    <property type="entry name" value="3-DEHYDRO-SCYLLO-INOSOSE HYDROLASE"/>
    <property type="match status" value="1"/>
</dbReference>
<keyword evidence="2" id="KW-0479">Metal-binding</keyword>
<evidence type="ECO:0000313" key="8">
    <source>
        <dbReference type="Proteomes" id="UP000198226"/>
    </source>
</evidence>
<evidence type="ECO:0000256" key="4">
    <source>
        <dbReference type="ARBA" id="ARBA00022833"/>
    </source>
</evidence>